<dbReference type="Proteomes" id="UP001017257">
    <property type="component" value="Chromosome"/>
</dbReference>
<reference evidence="2" key="1">
    <citation type="submission" date="2022-08" db="EMBL/GenBank/DDBJ databases">
        <title>Microvirga terrae sp. nov., isolated from soil.</title>
        <authorList>
            <person name="Kim K.H."/>
            <person name="Seo Y.L."/>
            <person name="Kim J.M."/>
            <person name="Lee J.K."/>
            <person name="Han D.M."/>
            <person name="Jeon C.O."/>
        </authorList>
    </citation>
    <scope>NUCLEOTIDE SEQUENCE</scope>
    <source>
        <strain evidence="2">R24</strain>
    </source>
</reference>
<protein>
    <recommendedName>
        <fullName evidence="4">Lectin</fullName>
    </recommendedName>
</protein>
<evidence type="ECO:0000313" key="2">
    <source>
        <dbReference type="EMBL" id="UVF20003.1"/>
    </source>
</evidence>
<organism evidence="2 3">
    <name type="scientific">Microvirga terrae</name>
    <dbReference type="NCBI Taxonomy" id="2740529"/>
    <lineage>
        <taxon>Bacteria</taxon>
        <taxon>Pseudomonadati</taxon>
        <taxon>Pseudomonadota</taxon>
        <taxon>Alphaproteobacteria</taxon>
        <taxon>Hyphomicrobiales</taxon>
        <taxon>Methylobacteriaceae</taxon>
        <taxon>Microvirga</taxon>
    </lineage>
</organism>
<dbReference type="Gene3D" id="3.10.100.10">
    <property type="entry name" value="Mannose-Binding Protein A, subunit A"/>
    <property type="match status" value="1"/>
</dbReference>
<dbReference type="InterPro" id="IPR016186">
    <property type="entry name" value="C-type_lectin-like/link_sf"/>
</dbReference>
<sequence length="223" mass="22686">MQGLDRLSLIAIGLVAVAPLGGAQAQSAQGTTFFVTSTGSGKGADLGGLDGADRHCQTLAEAAGIRGKMWRAYLSTQATGGATATNAKDRIGRGPWQNAKGVVIAKDVADLHGAGNNLTKQTALTEKGEPVKGRGDQPNEHDMLTGSQPDGTAFAGSQDMTCGNWTKSGTEGAAMLGHHDRTGLDESPPAKSWNSSHASRGGCSQDALKGTGGAGLFYCFAAN</sequence>
<proteinExistence type="predicted"/>
<feature type="region of interest" description="Disordered" evidence="1">
    <location>
        <begin position="120"/>
        <end position="203"/>
    </location>
</feature>
<keyword evidence="3" id="KW-1185">Reference proteome</keyword>
<gene>
    <name evidence="2" type="ORF">HPT29_002295</name>
</gene>
<dbReference type="RefSeq" id="WP_173947429.1">
    <property type="nucleotide sequence ID" value="NZ_CP102845.1"/>
</dbReference>
<evidence type="ECO:0008006" key="4">
    <source>
        <dbReference type="Google" id="ProtNLM"/>
    </source>
</evidence>
<accession>A0ABY5RSM6</accession>
<name>A0ABY5RSM6_9HYPH</name>
<feature type="compositionally biased region" description="Basic and acidic residues" evidence="1">
    <location>
        <begin position="126"/>
        <end position="143"/>
    </location>
</feature>
<dbReference type="SUPFAM" id="SSF56436">
    <property type="entry name" value="C-type lectin-like"/>
    <property type="match status" value="1"/>
</dbReference>
<feature type="compositionally biased region" description="Polar residues" evidence="1">
    <location>
        <begin position="158"/>
        <end position="169"/>
    </location>
</feature>
<evidence type="ECO:0000313" key="3">
    <source>
        <dbReference type="Proteomes" id="UP001017257"/>
    </source>
</evidence>
<dbReference type="EMBL" id="CP102845">
    <property type="protein sequence ID" value="UVF20003.1"/>
    <property type="molecule type" value="Genomic_DNA"/>
</dbReference>
<evidence type="ECO:0000256" key="1">
    <source>
        <dbReference type="SAM" id="MobiDB-lite"/>
    </source>
</evidence>
<dbReference type="InterPro" id="IPR016187">
    <property type="entry name" value="CTDL_fold"/>
</dbReference>